<reference evidence="2 3" key="1">
    <citation type="journal article" date="2015" name="Genome Announc.">
        <title>Draft Genome Sequence of Clostridium tyrobutyricum Strain DIVETGP, Isolated from Cow's Milk for Grana Padano Production.</title>
        <authorList>
            <person name="Soggiu A."/>
            <person name="Piras C."/>
            <person name="Gaiarsa S."/>
            <person name="Sassera D."/>
            <person name="Roncada P."/>
            <person name="Bendixen E."/>
            <person name="Brasca M."/>
            <person name="Bonizzi L."/>
        </authorList>
    </citation>
    <scope>NUCLEOTIDE SEQUENCE [LARGE SCALE GENOMIC DNA]</scope>
    <source>
        <strain evidence="2 3">DIVETGP</strain>
    </source>
</reference>
<dbReference type="Gene3D" id="3.40.630.30">
    <property type="match status" value="1"/>
</dbReference>
<sequence length="296" mass="35204">MLEFKPLTIEDKEIFDKYLQDYRFSTCEYSFTSLLIWRKGCDISYTILDDALIIKKRGFDDNYYFMQPIGYTDKSLKDIVENLKEYRQVNDMPYLFGDAEDGFLEDLKKIYSNMHVEEDIDNFDYIYDTQKLMTLSGKKLHSKKNHYNRFIKTYNYETRDFFEPEVKEDLLKASQIWYNTKNSANKYLYYELEGITEISNYMEKLNLMAAAVYVDDEISAFTIGEKVNSDMGIIHIEKGFPNINGIYTFINKYFVEKYLPDVKYINREQDLGLEGLRKAKKSYHPIIMGKKYCISV</sequence>
<dbReference type="GeneID" id="29418679"/>
<evidence type="ECO:0000313" key="3">
    <source>
        <dbReference type="Proteomes" id="UP000019482"/>
    </source>
</evidence>
<evidence type="ECO:0000259" key="1">
    <source>
        <dbReference type="Pfam" id="PF09924"/>
    </source>
</evidence>
<organism evidence="2 3">
    <name type="scientific">Clostridium tyrobutyricum DIVETGP</name>
    <dbReference type="NCBI Taxonomy" id="1408889"/>
    <lineage>
        <taxon>Bacteria</taxon>
        <taxon>Bacillati</taxon>
        <taxon>Bacillota</taxon>
        <taxon>Clostridia</taxon>
        <taxon>Eubacteriales</taxon>
        <taxon>Clostridiaceae</taxon>
        <taxon>Clostridium</taxon>
    </lineage>
</organism>
<dbReference type="AlphaFoldDB" id="W6N513"/>
<feature type="domain" description="Phosphatidylglycerol lysyltransferase C-terminal" evidence="1">
    <location>
        <begin position="22"/>
        <end position="294"/>
    </location>
</feature>
<name>W6N513_CLOTY</name>
<dbReference type="PANTHER" id="PTHR41373">
    <property type="entry name" value="DUF2156 DOMAIN-CONTAINING PROTEIN"/>
    <property type="match status" value="1"/>
</dbReference>
<dbReference type="InterPro" id="IPR016732">
    <property type="entry name" value="UCP018688"/>
</dbReference>
<dbReference type="InterPro" id="IPR016181">
    <property type="entry name" value="Acyl_CoA_acyltransferase"/>
</dbReference>
<keyword evidence="3" id="KW-1185">Reference proteome</keyword>
<dbReference type="InterPro" id="IPR024320">
    <property type="entry name" value="LPG_synthase_C"/>
</dbReference>
<protein>
    <submittedName>
        <fullName evidence="2">Conserved protein</fullName>
    </submittedName>
</protein>
<dbReference type="PANTHER" id="PTHR41373:SF1">
    <property type="entry name" value="PHOSPHATIDYLGLYCEROL LYSYLTRANSFERASE C-TERMINAL DOMAIN-CONTAINING PROTEIN"/>
    <property type="match status" value="1"/>
</dbReference>
<dbReference type="RefSeq" id="WP_017751007.1">
    <property type="nucleotide sequence ID" value="NZ_CBXI010000019.1"/>
</dbReference>
<dbReference type="SUPFAM" id="SSF55729">
    <property type="entry name" value="Acyl-CoA N-acyltransferases (Nat)"/>
    <property type="match status" value="2"/>
</dbReference>
<gene>
    <name evidence="2" type="ORF">CTDIVETGP_1195</name>
</gene>
<dbReference type="PIRSF" id="PIRSF018688">
    <property type="entry name" value="UCP018688"/>
    <property type="match status" value="1"/>
</dbReference>
<proteinExistence type="predicted"/>
<evidence type="ECO:0000313" key="2">
    <source>
        <dbReference type="EMBL" id="CDL91125.1"/>
    </source>
</evidence>
<dbReference type="Pfam" id="PF09924">
    <property type="entry name" value="LPG_synthase_C"/>
    <property type="match status" value="1"/>
</dbReference>
<dbReference type="EMBL" id="CBXI010000019">
    <property type="protein sequence ID" value="CDL91125.1"/>
    <property type="molecule type" value="Genomic_DNA"/>
</dbReference>
<comment type="caution">
    <text evidence="2">The sequence shown here is derived from an EMBL/GenBank/DDBJ whole genome shotgun (WGS) entry which is preliminary data.</text>
</comment>
<dbReference type="Proteomes" id="UP000019482">
    <property type="component" value="Unassembled WGS sequence"/>
</dbReference>
<dbReference type="OrthoDB" id="9765580at2"/>
<accession>W6N513</accession>